<feature type="domain" description="Zinc finger PHD-type" evidence="1">
    <location>
        <begin position="78"/>
        <end position="143"/>
    </location>
</feature>
<keyword evidence="3" id="KW-1185">Reference proteome</keyword>
<evidence type="ECO:0000259" key="1">
    <source>
        <dbReference type="SMART" id="SM00249"/>
    </source>
</evidence>
<dbReference type="AlphaFoldDB" id="A0A177TP49"/>
<dbReference type="SMART" id="SM00249">
    <property type="entry name" value="PHD"/>
    <property type="match status" value="1"/>
</dbReference>
<organism evidence="2 3">
    <name type="scientific">Tilletia indica</name>
    <dbReference type="NCBI Taxonomy" id="43049"/>
    <lineage>
        <taxon>Eukaryota</taxon>
        <taxon>Fungi</taxon>
        <taxon>Dikarya</taxon>
        <taxon>Basidiomycota</taxon>
        <taxon>Ustilaginomycotina</taxon>
        <taxon>Exobasidiomycetes</taxon>
        <taxon>Tilletiales</taxon>
        <taxon>Tilletiaceae</taxon>
        <taxon>Tilletia</taxon>
    </lineage>
</organism>
<comment type="caution">
    <text evidence="2">The sequence shown here is derived from an EMBL/GenBank/DDBJ whole genome shotgun (WGS) entry which is preliminary data.</text>
</comment>
<dbReference type="SUPFAM" id="SSF57903">
    <property type="entry name" value="FYVE/PHD zinc finger"/>
    <property type="match status" value="1"/>
</dbReference>
<dbReference type="EMBL" id="LWDF02000401">
    <property type="protein sequence ID" value="KAE8249219.1"/>
    <property type="molecule type" value="Genomic_DNA"/>
</dbReference>
<dbReference type="InterPro" id="IPR001965">
    <property type="entry name" value="Znf_PHD"/>
</dbReference>
<dbReference type="Gene3D" id="3.30.40.10">
    <property type="entry name" value="Zinc/RING finger domain, C3HC4 (zinc finger)"/>
    <property type="match status" value="1"/>
</dbReference>
<protein>
    <recommendedName>
        <fullName evidence="1">Zinc finger PHD-type domain-containing protein</fullName>
    </recommendedName>
</protein>
<dbReference type="InterPro" id="IPR011011">
    <property type="entry name" value="Znf_FYVE_PHD"/>
</dbReference>
<gene>
    <name evidence="2" type="ORF">A4X13_0g5295</name>
</gene>
<sequence length="172" mass="19916">MERNVIVCFQQIQGSEAVPRKAGFAGRVGGTQSFDYTNTTFWLGDVAGIHLPDDLPEECERHRSVPPGVLEWNDPNKWCMCQGLGRKLFGKEHQWIECSSGKDCSIRWFHAKCVQNAIRPGDYEDQDLEDQDEEDDWTCMFCRLLAQENKNKRRRLTGPLRQRLSPKRDVMI</sequence>
<evidence type="ECO:0000313" key="2">
    <source>
        <dbReference type="EMBL" id="KAE8249219.1"/>
    </source>
</evidence>
<dbReference type="InterPro" id="IPR013083">
    <property type="entry name" value="Znf_RING/FYVE/PHD"/>
</dbReference>
<proteinExistence type="predicted"/>
<reference evidence="2" key="2">
    <citation type="journal article" date="2019" name="IMA Fungus">
        <title>Genome sequencing and comparison of five Tilletia species to identify candidate genes for the detection of regulated species infecting wheat.</title>
        <authorList>
            <person name="Nguyen H.D.T."/>
            <person name="Sultana T."/>
            <person name="Kesanakurti P."/>
            <person name="Hambleton S."/>
        </authorList>
    </citation>
    <scope>NUCLEOTIDE SEQUENCE</scope>
    <source>
        <strain evidence="2">DAOMC 236416</strain>
    </source>
</reference>
<evidence type="ECO:0000313" key="3">
    <source>
        <dbReference type="Proteomes" id="UP000077521"/>
    </source>
</evidence>
<name>A0A177TP49_9BASI</name>
<dbReference type="Proteomes" id="UP000077521">
    <property type="component" value="Unassembled WGS sequence"/>
</dbReference>
<accession>A0A177TP49</accession>
<reference evidence="2" key="1">
    <citation type="submission" date="2016-04" db="EMBL/GenBank/DDBJ databases">
        <authorList>
            <person name="Nguyen H.D."/>
            <person name="Samba Siva P."/>
            <person name="Cullis J."/>
            <person name="Levesque C.A."/>
            <person name="Hambleton S."/>
        </authorList>
    </citation>
    <scope>NUCLEOTIDE SEQUENCE</scope>
    <source>
        <strain evidence="2">DAOMC 236416</strain>
    </source>
</reference>